<organism evidence="1 2">
    <name type="scientific">Portunus trituberculatus</name>
    <name type="common">Swimming crab</name>
    <name type="synonym">Neptunus trituberculatus</name>
    <dbReference type="NCBI Taxonomy" id="210409"/>
    <lineage>
        <taxon>Eukaryota</taxon>
        <taxon>Metazoa</taxon>
        <taxon>Ecdysozoa</taxon>
        <taxon>Arthropoda</taxon>
        <taxon>Crustacea</taxon>
        <taxon>Multicrustacea</taxon>
        <taxon>Malacostraca</taxon>
        <taxon>Eumalacostraca</taxon>
        <taxon>Eucarida</taxon>
        <taxon>Decapoda</taxon>
        <taxon>Pleocyemata</taxon>
        <taxon>Brachyura</taxon>
        <taxon>Eubrachyura</taxon>
        <taxon>Portunoidea</taxon>
        <taxon>Portunidae</taxon>
        <taxon>Portuninae</taxon>
        <taxon>Portunus</taxon>
    </lineage>
</organism>
<evidence type="ECO:0000313" key="1">
    <source>
        <dbReference type="EMBL" id="MPC70850.1"/>
    </source>
</evidence>
<proteinExistence type="predicted"/>
<accession>A0A5B7HET0</accession>
<dbReference type="AlphaFoldDB" id="A0A5B7HET0"/>
<gene>
    <name evidence="1" type="ORF">E2C01_065111</name>
</gene>
<keyword evidence="2" id="KW-1185">Reference proteome</keyword>
<reference evidence="1 2" key="1">
    <citation type="submission" date="2019-05" db="EMBL/GenBank/DDBJ databases">
        <title>Another draft genome of Portunus trituberculatus and its Hox gene families provides insights of decapod evolution.</title>
        <authorList>
            <person name="Jeong J.-H."/>
            <person name="Song I."/>
            <person name="Kim S."/>
            <person name="Choi T."/>
            <person name="Kim D."/>
            <person name="Ryu S."/>
            <person name="Kim W."/>
        </authorList>
    </citation>
    <scope>NUCLEOTIDE SEQUENCE [LARGE SCALE GENOMIC DNA]</scope>
    <source>
        <tissue evidence="1">Muscle</tissue>
    </source>
</reference>
<name>A0A5B7HET0_PORTR</name>
<evidence type="ECO:0000313" key="2">
    <source>
        <dbReference type="Proteomes" id="UP000324222"/>
    </source>
</evidence>
<protein>
    <submittedName>
        <fullName evidence="1">Uncharacterized protein</fullName>
    </submittedName>
</protein>
<dbReference type="Proteomes" id="UP000324222">
    <property type="component" value="Unassembled WGS sequence"/>
</dbReference>
<comment type="caution">
    <text evidence="1">The sequence shown here is derived from an EMBL/GenBank/DDBJ whole genome shotgun (WGS) entry which is preliminary data.</text>
</comment>
<sequence>MVSEERGKPKLVVNIEISKDGDLHERIEGENVLHFRSLISEELGER</sequence>
<dbReference type="EMBL" id="VSRR010031834">
    <property type="protein sequence ID" value="MPC70850.1"/>
    <property type="molecule type" value="Genomic_DNA"/>
</dbReference>